<evidence type="ECO:0000313" key="2">
    <source>
        <dbReference type="EMBL" id="VVN00247.1"/>
    </source>
</evidence>
<dbReference type="InterPro" id="IPR032557">
    <property type="entry name" value="DUF4935"/>
</dbReference>
<organism evidence="2 3">
    <name type="scientific">Pseudomonas fluorescens</name>
    <dbReference type="NCBI Taxonomy" id="294"/>
    <lineage>
        <taxon>Bacteria</taxon>
        <taxon>Pseudomonadati</taxon>
        <taxon>Pseudomonadota</taxon>
        <taxon>Gammaproteobacteria</taxon>
        <taxon>Pseudomonadales</taxon>
        <taxon>Pseudomonadaceae</taxon>
        <taxon>Pseudomonas</taxon>
    </lineage>
</organism>
<reference evidence="2 3" key="1">
    <citation type="submission" date="2019-09" db="EMBL/GenBank/DDBJ databases">
        <authorList>
            <person name="Chandra G."/>
            <person name="Truman W A."/>
        </authorList>
    </citation>
    <scope>NUCLEOTIDE SEQUENCE [LARGE SCALE GENOMIC DNA]</scope>
    <source>
        <strain evidence="2">PS624</strain>
    </source>
</reference>
<feature type="domain" description="DUF4935" evidence="1">
    <location>
        <begin position="11"/>
        <end position="177"/>
    </location>
</feature>
<gene>
    <name evidence="2" type="ORF">PS624_03291</name>
</gene>
<dbReference type="EMBL" id="CABVGZ010000034">
    <property type="protein sequence ID" value="VVN00247.1"/>
    <property type="molecule type" value="Genomic_DNA"/>
</dbReference>
<evidence type="ECO:0000313" key="3">
    <source>
        <dbReference type="Proteomes" id="UP000326241"/>
    </source>
</evidence>
<dbReference type="AlphaFoldDB" id="A0A5E6U496"/>
<dbReference type="Pfam" id="PF16289">
    <property type="entry name" value="PIN_12"/>
    <property type="match status" value="1"/>
</dbReference>
<proteinExistence type="predicted"/>
<evidence type="ECO:0000259" key="1">
    <source>
        <dbReference type="Pfam" id="PF16289"/>
    </source>
</evidence>
<dbReference type="Proteomes" id="UP000326241">
    <property type="component" value="Unassembled WGS sequence"/>
</dbReference>
<name>A0A5E6U496_PSEFL</name>
<protein>
    <recommendedName>
        <fullName evidence="1">DUF4935 domain-containing protein</fullName>
    </recommendedName>
</protein>
<dbReference type="RefSeq" id="WP_150775405.1">
    <property type="nucleotide sequence ID" value="NZ_CABVGZ010000034.1"/>
</dbReference>
<accession>A0A5E6U496</accession>
<sequence length="363" mass="41068">MSDFVLKSKYVFVDTNIYEGKNFQFLTYELERLSLLASAGEIILLMSPIIEFEIRGHIKAGAAKAAKSVKDFKKEAMVLRNATELPVSGVFERVSALDISDALLENYSRFVELAAPEIVPFDDVDPVEVFERYFSGRPPFSESKKHEFPDGFALLSLVKYSRAKNSSIYVVSNDRDMEGFCAEYPSLIHLNNLDPIINALNHVGPFNLSVFAGQMFDKLQNEILDAARHYLGLLEFDTGPSIDEVVTQQFYFKNLSVVDSDLYEVELGHAEFNVVIGLEIWVDQVIDVQESLEQDSGSEQCSEGERIRELSKFNAIVDMPVMLNSKGYNLETAYLRDVDPVLRSDLSLRDAFFIETFVLEQIL</sequence>